<reference evidence="2" key="1">
    <citation type="submission" date="2021-01" db="UniProtKB">
        <authorList>
            <consortium name="EnsemblMetazoa"/>
        </authorList>
    </citation>
    <scope>IDENTIFICATION</scope>
</reference>
<proteinExistence type="predicted"/>
<dbReference type="KEGG" id="vde:111244150"/>
<protein>
    <submittedName>
        <fullName evidence="2">Uncharacterized protein</fullName>
    </submittedName>
</protein>
<name>A0A7M7M3V3_VARDE</name>
<feature type="region of interest" description="Disordered" evidence="1">
    <location>
        <begin position="1"/>
        <end position="22"/>
    </location>
</feature>
<dbReference type="Proteomes" id="UP000594260">
    <property type="component" value="Unplaced"/>
</dbReference>
<evidence type="ECO:0000313" key="2">
    <source>
        <dbReference type="EnsemblMetazoa" id="XP_022646629"/>
    </source>
</evidence>
<evidence type="ECO:0000313" key="3">
    <source>
        <dbReference type="Proteomes" id="UP000594260"/>
    </source>
</evidence>
<evidence type="ECO:0000256" key="1">
    <source>
        <dbReference type="SAM" id="MobiDB-lite"/>
    </source>
</evidence>
<dbReference type="OrthoDB" id="6507036at2759"/>
<dbReference type="GeneID" id="111244150"/>
<accession>A0A7M7M3V3</accession>
<dbReference type="EnsemblMetazoa" id="XM_022790894">
    <property type="protein sequence ID" value="XP_022646629"/>
    <property type="gene ID" value="LOC111244150"/>
</dbReference>
<dbReference type="AlphaFoldDB" id="A0A7M7M3V3"/>
<dbReference type="InParanoid" id="A0A7M7M3V3"/>
<sequence length="197" mass="21237">MTPHSDRLLMATSNGGGAASDMKDDSIAVPFMGTISLSEPGVPPDFSPSLAPTVDSNMFVDANGRKKRVWFLTVAPGTSPSELKGAKLKRTKCTGSSGTQFRVKTRIKKDHAAVVMNCALESVAIRLRVAGSVTLSRKLQVPAIQFSPTEKKVFSTTKDARQRYIPFGAANPLVHSTTADELRCSASNKRKKKKSKK</sequence>
<organism evidence="2 3">
    <name type="scientific">Varroa destructor</name>
    <name type="common">Honeybee mite</name>
    <dbReference type="NCBI Taxonomy" id="109461"/>
    <lineage>
        <taxon>Eukaryota</taxon>
        <taxon>Metazoa</taxon>
        <taxon>Ecdysozoa</taxon>
        <taxon>Arthropoda</taxon>
        <taxon>Chelicerata</taxon>
        <taxon>Arachnida</taxon>
        <taxon>Acari</taxon>
        <taxon>Parasitiformes</taxon>
        <taxon>Mesostigmata</taxon>
        <taxon>Gamasina</taxon>
        <taxon>Dermanyssoidea</taxon>
        <taxon>Varroidae</taxon>
        <taxon>Varroa</taxon>
    </lineage>
</organism>
<keyword evidence="3" id="KW-1185">Reference proteome</keyword>
<dbReference type="RefSeq" id="XP_022646629.1">
    <property type="nucleotide sequence ID" value="XM_022790894.1"/>
</dbReference>